<dbReference type="InterPro" id="IPR045621">
    <property type="entry name" value="BPD_transp_1_N"/>
</dbReference>
<evidence type="ECO:0000256" key="5">
    <source>
        <dbReference type="ARBA" id="ARBA00022989"/>
    </source>
</evidence>
<evidence type="ECO:0000256" key="3">
    <source>
        <dbReference type="ARBA" id="ARBA00022475"/>
    </source>
</evidence>
<dbReference type="PANTHER" id="PTHR43163">
    <property type="entry name" value="DIPEPTIDE TRANSPORT SYSTEM PERMEASE PROTEIN DPPB-RELATED"/>
    <property type="match status" value="1"/>
</dbReference>
<evidence type="ECO:0000259" key="8">
    <source>
        <dbReference type="PROSITE" id="PS50928"/>
    </source>
</evidence>
<feature type="transmembrane region" description="Helical" evidence="7">
    <location>
        <begin position="99"/>
        <end position="122"/>
    </location>
</feature>
<dbReference type="Pfam" id="PF19300">
    <property type="entry name" value="BPD_transp_1_N"/>
    <property type="match status" value="1"/>
</dbReference>
<protein>
    <submittedName>
        <fullName evidence="9">ABC transporter permease</fullName>
    </submittedName>
</protein>
<keyword evidence="2 7" id="KW-0813">Transport</keyword>
<dbReference type="InterPro" id="IPR035906">
    <property type="entry name" value="MetI-like_sf"/>
</dbReference>
<gene>
    <name evidence="9" type="ORF">F0357_03755</name>
</gene>
<evidence type="ECO:0000256" key="4">
    <source>
        <dbReference type="ARBA" id="ARBA00022692"/>
    </source>
</evidence>
<dbReference type="Proteomes" id="UP000332515">
    <property type="component" value="Unassembled WGS sequence"/>
</dbReference>
<keyword evidence="3" id="KW-1003">Cell membrane</keyword>
<comment type="subcellular location">
    <subcellularLocation>
        <location evidence="1 7">Cell membrane</location>
        <topology evidence="1 7">Multi-pass membrane protein</topology>
    </subcellularLocation>
</comment>
<dbReference type="AlphaFoldDB" id="A0A6A7XZ50"/>
<feature type="transmembrane region" description="Helical" evidence="7">
    <location>
        <begin position="134"/>
        <end position="161"/>
    </location>
</feature>
<reference evidence="9 10" key="1">
    <citation type="submission" date="2019-09" db="EMBL/GenBank/DDBJ databases">
        <title>Segnochrobactrum spirostomi gen. nov., sp. nov., isolated from the ciliate Spirostomum cf. yagiui and description of a novel family, Segnochrobactraceae fam. nov. within the order Rhizobiales of the class Alphaproteobacteria.</title>
        <authorList>
            <person name="Akter S."/>
            <person name="Shazib S.U.A."/>
            <person name="Shin M.K."/>
        </authorList>
    </citation>
    <scope>NUCLEOTIDE SEQUENCE [LARGE SCALE GENOMIC DNA]</scope>
    <source>
        <strain evidence="9 10">Sp-1</strain>
    </source>
</reference>
<dbReference type="GO" id="GO:0055085">
    <property type="term" value="P:transmembrane transport"/>
    <property type="evidence" value="ECO:0007669"/>
    <property type="project" value="InterPro"/>
</dbReference>
<evidence type="ECO:0000256" key="1">
    <source>
        <dbReference type="ARBA" id="ARBA00004651"/>
    </source>
</evidence>
<keyword evidence="10" id="KW-1185">Reference proteome</keyword>
<feature type="transmembrane region" description="Helical" evidence="7">
    <location>
        <begin position="281"/>
        <end position="307"/>
    </location>
</feature>
<evidence type="ECO:0000256" key="2">
    <source>
        <dbReference type="ARBA" id="ARBA00022448"/>
    </source>
</evidence>
<dbReference type="Pfam" id="PF00528">
    <property type="entry name" value="BPD_transp_1"/>
    <property type="match status" value="1"/>
</dbReference>
<feature type="transmembrane region" description="Helical" evidence="7">
    <location>
        <begin position="239"/>
        <end position="261"/>
    </location>
</feature>
<organism evidence="9 10">
    <name type="scientific">Segnochrobactrum spirostomi</name>
    <dbReference type="NCBI Taxonomy" id="2608987"/>
    <lineage>
        <taxon>Bacteria</taxon>
        <taxon>Pseudomonadati</taxon>
        <taxon>Pseudomonadota</taxon>
        <taxon>Alphaproteobacteria</taxon>
        <taxon>Hyphomicrobiales</taxon>
        <taxon>Segnochrobactraceae</taxon>
        <taxon>Segnochrobactrum</taxon>
    </lineage>
</organism>
<evidence type="ECO:0000256" key="7">
    <source>
        <dbReference type="RuleBase" id="RU363032"/>
    </source>
</evidence>
<dbReference type="Gene3D" id="1.10.3720.10">
    <property type="entry name" value="MetI-like"/>
    <property type="match status" value="1"/>
</dbReference>
<dbReference type="CDD" id="cd06261">
    <property type="entry name" value="TM_PBP2"/>
    <property type="match status" value="1"/>
</dbReference>
<sequence length="315" mass="33435">MIRLVAERTALGLLTLLAISALLFFGTNLLPGDVASALLGQSATPEALHAIRISLGLDQPAWYRYLVWLGHVFEGDFGTSLASGRPIVAEVMPRLGNTLFLAGVAAIVSVPLAVGLGLLSAIREGGLFDRLVSILSLMTISVPEFFVGYVVIIVFSVQLGWLPSLATIDSGMSLIDRLEVVALPAFTLVLVVLAHMLRMTRASILSVMSAPYVEMAFLKGLSRSTVVMRHALPNAAAPIIAVVALNLGYLVVGVVVVEVVFVYPGVGQLMVDAVSKRDLPLVQACGLVFAATYVGLNTLADVVAILVNPRLKRPR</sequence>
<evidence type="ECO:0000256" key="6">
    <source>
        <dbReference type="ARBA" id="ARBA00023136"/>
    </source>
</evidence>
<feature type="domain" description="ABC transmembrane type-1" evidence="8">
    <location>
        <begin position="95"/>
        <end position="300"/>
    </location>
</feature>
<dbReference type="SUPFAM" id="SSF161098">
    <property type="entry name" value="MetI-like"/>
    <property type="match status" value="1"/>
</dbReference>
<name>A0A6A7XZ50_9HYPH</name>
<evidence type="ECO:0000313" key="10">
    <source>
        <dbReference type="Proteomes" id="UP000332515"/>
    </source>
</evidence>
<dbReference type="PANTHER" id="PTHR43163:SF6">
    <property type="entry name" value="DIPEPTIDE TRANSPORT SYSTEM PERMEASE PROTEIN DPPB-RELATED"/>
    <property type="match status" value="1"/>
</dbReference>
<dbReference type="InterPro" id="IPR000515">
    <property type="entry name" value="MetI-like"/>
</dbReference>
<comment type="caution">
    <text evidence="9">The sequence shown here is derived from an EMBL/GenBank/DDBJ whole genome shotgun (WGS) entry which is preliminary data.</text>
</comment>
<dbReference type="EMBL" id="VWNA01000001">
    <property type="protein sequence ID" value="MQT11803.1"/>
    <property type="molecule type" value="Genomic_DNA"/>
</dbReference>
<dbReference type="RefSeq" id="WP_153478919.1">
    <property type="nucleotide sequence ID" value="NZ_VWNA01000001.1"/>
</dbReference>
<dbReference type="GO" id="GO:0005886">
    <property type="term" value="C:plasma membrane"/>
    <property type="evidence" value="ECO:0007669"/>
    <property type="project" value="UniProtKB-SubCell"/>
</dbReference>
<keyword evidence="6 7" id="KW-0472">Membrane</keyword>
<feature type="transmembrane region" description="Helical" evidence="7">
    <location>
        <begin position="181"/>
        <end position="199"/>
    </location>
</feature>
<accession>A0A6A7XZ50</accession>
<keyword evidence="4 7" id="KW-0812">Transmembrane</keyword>
<keyword evidence="5 7" id="KW-1133">Transmembrane helix</keyword>
<evidence type="ECO:0000313" key="9">
    <source>
        <dbReference type="EMBL" id="MQT11803.1"/>
    </source>
</evidence>
<proteinExistence type="inferred from homology"/>
<comment type="similarity">
    <text evidence="7">Belongs to the binding-protein-dependent transport system permease family.</text>
</comment>
<dbReference type="PROSITE" id="PS50928">
    <property type="entry name" value="ABC_TM1"/>
    <property type="match status" value="1"/>
</dbReference>